<keyword evidence="3" id="KW-1185">Reference proteome</keyword>
<dbReference type="EMBL" id="LABZ01000144">
    <property type="protein sequence ID" value="KMO36862.1"/>
    <property type="molecule type" value="Genomic_DNA"/>
</dbReference>
<evidence type="ECO:0000313" key="3">
    <source>
        <dbReference type="Proteomes" id="UP000036449"/>
    </source>
</evidence>
<comment type="caution">
    <text evidence="2">The sequence shown here is derived from an EMBL/GenBank/DDBJ whole genome shotgun (WGS) entry which is preliminary data.</text>
</comment>
<dbReference type="Proteomes" id="UP000036449">
    <property type="component" value="Unassembled WGS sequence"/>
</dbReference>
<protein>
    <submittedName>
        <fullName evidence="2">Uncharacterized protein</fullName>
    </submittedName>
</protein>
<feature type="compositionally biased region" description="Low complexity" evidence="1">
    <location>
        <begin position="8"/>
        <end position="25"/>
    </location>
</feature>
<reference evidence="2 3" key="1">
    <citation type="submission" date="2015-03" db="EMBL/GenBank/DDBJ databases">
        <title>Genome sequencing of Methylobacterium tarhaniae DSM 25844.</title>
        <authorList>
            <person name="Chaudhry V."/>
            <person name="Patil P.B."/>
        </authorList>
    </citation>
    <scope>NUCLEOTIDE SEQUENCE [LARGE SCALE GENOMIC DNA]</scope>
    <source>
        <strain evidence="2 3">DSM 25844</strain>
    </source>
</reference>
<accession>A0A0J6STG5</accession>
<evidence type="ECO:0000313" key="2">
    <source>
        <dbReference type="EMBL" id="KMO36862.1"/>
    </source>
</evidence>
<dbReference type="RefSeq" id="WP_048452674.1">
    <property type="nucleotide sequence ID" value="NZ_LABZ01000144.1"/>
</dbReference>
<feature type="region of interest" description="Disordered" evidence="1">
    <location>
        <begin position="1"/>
        <end position="25"/>
    </location>
</feature>
<gene>
    <name evidence="2" type="ORF">VQ03_20105</name>
</gene>
<dbReference type="AlphaFoldDB" id="A0A0J6STG5"/>
<sequence>MRKEQRLGTWSGASASGTVASSSSLTHSISSVVIIATKSGVVSAAEALSRTRSAKQLARDE</sequence>
<evidence type="ECO:0000256" key="1">
    <source>
        <dbReference type="SAM" id="MobiDB-lite"/>
    </source>
</evidence>
<proteinExistence type="predicted"/>
<organism evidence="2 3">
    <name type="scientific">Methylobacterium tarhaniae</name>
    <dbReference type="NCBI Taxonomy" id="1187852"/>
    <lineage>
        <taxon>Bacteria</taxon>
        <taxon>Pseudomonadati</taxon>
        <taxon>Pseudomonadota</taxon>
        <taxon>Alphaproteobacteria</taxon>
        <taxon>Hyphomicrobiales</taxon>
        <taxon>Methylobacteriaceae</taxon>
        <taxon>Methylobacterium</taxon>
    </lineage>
</organism>
<name>A0A0J6STG5_9HYPH</name>